<evidence type="ECO:0000256" key="1">
    <source>
        <dbReference type="SAM" id="SignalP"/>
    </source>
</evidence>
<keyword evidence="4" id="KW-1185">Reference proteome</keyword>
<feature type="chain" id="PRO_5014441452" evidence="1">
    <location>
        <begin position="20"/>
        <end position="618"/>
    </location>
</feature>
<evidence type="ECO:0000259" key="2">
    <source>
        <dbReference type="Pfam" id="PF00496"/>
    </source>
</evidence>
<dbReference type="Pfam" id="PF00496">
    <property type="entry name" value="SBP_bac_5"/>
    <property type="match status" value="1"/>
</dbReference>
<feature type="signal peptide" evidence="1">
    <location>
        <begin position="1"/>
        <end position="19"/>
    </location>
</feature>
<reference evidence="3 4" key="1">
    <citation type="submission" date="2013-12" db="EMBL/GenBank/DDBJ databases">
        <title>Comparative genomics of Petrotoga isolates.</title>
        <authorList>
            <person name="Nesbo C.L."/>
            <person name="Charchuk R."/>
            <person name="Chow K."/>
        </authorList>
    </citation>
    <scope>NUCLEOTIDE SEQUENCE [LARGE SCALE GENOMIC DNA]</scope>
    <source>
        <strain evidence="3 4">DSM 10691</strain>
    </source>
</reference>
<organism evidence="3 4">
    <name type="scientific">Petrotoga miotherma DSM 10691</name>
    <dbReference type="NCBI Taxonomy" id="1434326"/>
    <lineage>
        <taxon>Bacteria</taxon>
        <taxon>Thermotogati</taxon>
        <taxon>Thermotogota</taxon>
        <taxon>Thermotogae</taxon>
        <taxon>Petrotogales</taxon>
        <taxon>Petrotogaceae</taxon>
        <taxon>Petrotoga</taxon>
    </lineage>
</organism>
<evidence type="ECO:0000313" key="4">
    <source>
        <dbReference type="Proteomes" id="UP000236199"/>
    </source>
</evidence>
<dbReference type="InterPro" id="IPR039424">
    <property type="entry name" value="SBP_5"/>
</dbReference>
<dbReference type="GO" id="GO:0043190">
    <property type="term" value="C:ATP-binding cassette (ABC) transporter complex"/>
    <property type="evidence" value="ECO:0007669"/>
    <property type="project" value="InterPro"/>
</dbReference>
<evidence type="ECO:0000313" key="3">
    <source>
        <dbReference type="EMBL" id="PNR99403.1"/>
    </source>
</evidence>
<dbReference type="PANTHER" id="PTHR30290:SF34">
    <property type="entry name" value="ABC TRANSPORTER, PERIPLASMIC OLIGO-PEPTIDE BINDING PROTEIN, PUTATIVE-RELATED"/>
    <property type="match status" value="1"/>
</dbReference>
<dbReference type="PIRSF" id="PIRSF002741">
    <property type="entry name" value="MppA"/>
    <property type="match status" value="1"/>
</dbReference>
<gene>
    <name evidence="3" type="ORF">X928_07400</name>
</gene>
<keyword evidence="1" id="KW-0732">Signal</keyword>
<feature type="domain" description="Solute-binding protein family 5" evidence="2">
    <location>
        <begin position="84"/>
        <end position="523"/>
    </location>
</feature>
<protein>
    <submittedName>
        <fullName evidence="3">Peptide ABC transporter substrate-binding protein</fullName>
    </submittedName>
</protein>
<dbReference type="Gene3D" id="3.10.105.10">
    <property type="entry name" value="Dipeptide-binding Protein, Domain 3"/>
    <property type="match status" value="1"/>
</dbReference>
<dbReference type="GO" id="GO:0015833">
    <property type="term" value="P:peptide transport"/>
    <property type="evidence" value="ECO:0007669"/>
    <property type="project" value="TreeGrafter"/>
</dbReference>
<dbReference type="SUPFAM" id="SSF53850">
    <property type="entry name" value="Periplasmic binding protein-like II"/>
    <property type="match status" value="1"/>
</dbReference>
<comment type="caution">
    <text evidence="3">The sequence shown here is derived from an EMBL/GenBank/DDBJ whole genome shotgun (WGS) entry which is preliminary data.</text>
</comment>
<dbReference type="Proteomes" id="UP000236199">
    <property type="component" value="Unassembled WGS sequence"/>
</dbReference>
<sequence length="618" mass="70504">MKKVFIVLMVILMGIFAFAQVKNPDMIFDATLSEPDTLDPHHAYDTSSGEVIFNVYDFLIEYDGESLSEFVPMLSTVVPSVENSYLRDGGTTYVFPIREGVKFHNGNDLTAEDVEYTFERGILYAPAGGPMWMFLDPLFGVTDLKSLVEDYVGDSWDTIFDDDMNPTTPEYEEALVNFYYDVIDPAVEVQGNEVHVHLARPFAPFLNIVAAAWGWGAILDKEYSIELGIWDGKAEGWWKYHGWTKEQSPYSGHAMGTGPYKLVEWDHAQQRVTLERNNDYWRSPAPIRRVTIQGIPEWSTRRAMLETGDADIIDVPPQYLNVVKQMEGITVLEGLPALSLDMLLFTWSIDPESPYIGSGQLDGNGIPPDFFAADRNVRLGFAYAMDYDALINEILKGQGIRISTAVLKGLLGFNEELPLYELDLQKAEDYFKSAYGGRLWNTGFKATMVYNVGNDTRRAAAEILRDNLAEINPRFQLEVRGIQWPTYLDDLENHRLPVYILGFSMDFPDPHNFVFNRYHSEGNTGKDLGKLYEDFANLPRPEFGGRSLNKMIEDAAAETDPVIREQMYLDIQKFIIYYTPNFPLAQTLTNKVTRSWLKGFIYNPMWSGDYYYNYTKAE</sequence>
<dbReference type="CDD" id="cd08512">
    <property type="entry name" value="PBP2_NikA_DppA_OppA_like_7"/>
    <property type="match status" value="1"/>
</dbReference>
<accession>A0A2K1P9D5</accession>
<dbReference type="InterPro" id="IPR030678">
    <property type="entry name" value="Peptide/Ni-bd"/>
</dbReference>
<dbReference type="GO" id="GO:0042597">
    <property type="term" value="C:periplasmic space"/>
    <property type="evidence" value="ECO:0007669"/>
    <property type="project" value="UniProtKB-ARBA"/>
</dbReference>
<dbReference type="EMBL" id="AZRM01000035">
    <property type="protein sequence ID" value="PNR99403.1"/>
    <property type="molecule type" value="Genomic_DNA"/>
</dbReference>
<dbReference type="Gene3D" id="3.90.76.10">
    <property type="entry name" value="Dipeptide-binding Protein, Domain 1"/>
    <property type="match status" value="1"/>
</dbReference>
<dbReference type="InterPro" id="IPR000914">
    <property type="entry name" value="SBP_5_dom"/>
</dbReference>
<proteinExistence type="predicted"/>
<dbReference type="AlphaFoldDB" id="A0A2K1P9D5"/>
<dbReference type="GO" id="GO:1904680">
    <property type="term" value="F:peptide transmembrane transporter activity"/>
    <property type="evidence" value="ECO:0007669"/>
    <property type="project" value="TreeGrafter"/>
</dbReference>
<dbReference type="RefSeq" id="WP_103079116.1">
    <property type="nucleotide sequence ID" value="NZ_AZRM01000035.1"/>
</dbReference>
<name>A0A2K1P9D5_9BACT</name>
<dbReference type="PANTHER" id="PTHR30290">
    <property type="entry name" value="PERIPLASMIC BINDING COMPONENT OF ABC TRANSPORTER"/>
    <property type="match status" value="1"/>
</dbReference>
<dbReference type="Gene3D" id="3.40.190.10">
    <property type="entry name" value="Periplasmic binding protein-like II"/>
    <property type="match status" value="1"/>
</dbReference>
<dbReference type="OrthoDB" id="39920at2"/>